<organism evidence="2 3">
    <name type="scientific">Liparis tanakae</name>
    <name type="common">Tanaka's snailfish</name>
    <dbReference type="NCBI Taxonomy" id="230148"/>
    <lineage>
        <taxon>Eukaryota</taxon>
        <taxon>Metazoa</taxon>
        <taxon>Chordata</taxon>
        <taxon>Craniata</taxon>
        <taxon>Vertebrata</taxon>
        <taxon>Euteleostomi</taxon>
        <taxon>Actinopterygii</taxon>
        <taxon>Neopterygii</taxon>
        <taxon>Teleostei</taxon>
        <taxon>Neoteleostei</taxon>
        <taxon>Acanthomorphata</taxon>
        <taxon>Eupercaria</taxon>
        <taxon>Perciformes</taxon>
        <taxon>Cottioidei</taxon>
        <taxon>Cottales</taxon>
        <taxon>Liparidae</taxon>
        <taxon>Liparis</taxon>
    </lineage>
</organism>
<gene>
    <name evidence="2" type="ORF">EYF80_015580</name>
</gene>
<evidence type="ECO:0000256" key="1">
    <source>
        <dbReference type="SAM" id="MobiDB-lite"/>
    </source>
</evidence>
<evidence type="ECO:0000313" key="3">
    <source>
        <dbReference type="Proteomes" id="UP000314294"/>
    </source>
</evidence>
<dbReference type="EMBL" id="SRLO01000117">
    <property type="protein sequence ID" value="TNN74135.1"/>
    <property type="molecule type" value="Genomic_DNA"/>
</dbReference>
<evidence type="ECO:0000313" key="2">
    <source>
        <dbReference type="EMBL" id="TNN74135.1"/>
    </source>
</evidence>
<dbReference type="Proteomes" id="UP000314294">
    <property type="component" value="Unassembled WGS sequence"/>
</dbReference>
<feature type="region of interest" description="Disordered" evidence="1">
    <location>
        <begin position="56"/>
        <end position="76"/>
    </location>
</feature>
<protein>
    <submittedName>
        <fullName evidence="2">Uncharacterized protein</fullName>
    </submittedName>
</protein>
<accession>A0A4Z2I9R0</accession>
<name>A0A4Z2I9R0_9TELE</name>
<keyword evidence="3" id="KW-1185">Reference proteome</keyword>
<dbReference type="AlphaFoldDB" id="A0A4Z2I9R0"/>
<reference evidence="2 3" key="1">
    <citation type="submission" date="2019-03" db="EMBL/GenBank/DDBJ databases">
        <title>First draft genome of Liparis tanakae, snailfish: a comprehensive survey of snailfish specific genes.</title>
        <authorList>
            <person name="Kim W."/>
            <person name="Song I."/>
            <person name="Jeong J.-H."/>
            <person name="Kim D."/>
            <person name="Kim S."/>
            <person name="Ryu S."/>
            <person name="Song J.Y."/>
            <person name="Lee S.K."/>
        </authorList>
    </citation>
    <scope>NUCLEOTIDE SEQUENCE [LARGE SCALE GENOMIC DNA]</scope>
    <source>
        <tissue evidence="2">Muscle</tissue>
    </source>
</reference>
<comment type="caution">
    <text evidence="2">The sequence shown here is derived from an EMBL/GenBank/DDBJ whole genome shotgun (WGS) entry which is preliminary data.</text>
</comment>
<proteinExistence type="predicted"/>
<sequence>MFENCSLTIRKTPLDRLKRPETLEVDSRPVRGPATLKTSVRVIPLLTLIYVKAGQSEMSGQPAPRVQLSAGPVSSV</sequence>